<protein>
    <recommendedName>
        <fullName evidence="1">Double jelly roll-like domain-containing protein</fullName>
    </recommendedName>
</protein>
<name>A0AAN9U4I8_9HEMI</name>
<evidence type="ECO:0000313" key="2">
    <source>
        <dbReference type="EMBL" id="KAK7605153.1"/>
    </source>
</evidence>
<proteinExistence type="predicted"/>
<dbReference type="Proteomes" id="UP001367676">
    <property type="component" value="Unassembled WGS sequence"/>
</dbReference>
<dbReference type="EMBL" id="JBBCAQ010000002">
    <property type="protein sequence ID" value="KAK7605153.1"/>
    <property type="molecule type" value="Genomic_DNA"/>
</dbReference>
<reference evidence="2 3" key="1">
    <citation type="submission" date="2024-03" db="EMBL/GenBank/DDBJ databases">
        <title>Adaptation during the transition from Ophiocordyceps entomopathogen to insect associate is accompanied by gene loss and intensified selection.</title>
        <authorList>
            <person name="Ward C.M."/>
            <person name="Onetto C.A."/>
            <person name="Borneman A.R."/>
        </authorList>
    </citation>
    <scope>NUCLEOTIDE SEQUENCE [LARGE SCALE GENOMIC DNA]</scope>
    <source>
        <strain evidence="2">AWRI1</strain>
        <tissue evidence="2">Single Adult Female</tissue>
    </source>
</reference>
<sequence length="371" mass="42801">MENVIDSYNRYVYYPSKSEDVDKGSGKFSIQIFNEDIVSQPSQSLLLLNGRVNLFKEGDVAGARERINLAQLSIVTNGLLHLFDRIDYYIGDTEIDSIRKPGIACLLKGLATLQDDRMYSDAGWQIQAPETTLLNEDGYFQAVIPMSLVMGFFQDFTKFIYQMRQKLVFHRNSVDCVKQVLVQDVALDKKYISIQVLEVAWSMPQIKFSLAYETRIRNEILQNTTYELSFRNWYYASNNTVSGVTKYTWDIPVARSKTKFILIGMQTGRANSKTKNSSKFDLCDLENVQVQLNDAKYYPRERLGLKQSERRTAALYHMFKTFKSAYYEDSEHTQPLIEYGAFLASYPIIAIDCSYQPDVIKESLINLKIHF</sequence>
<dbReference type="Pfam" id="PF21738">
    <property type="entry name" value="DJR-like_dom"/>
    <property type="match status" value="1"/>
</dbReference>
<comment type="caution">
    <text evidence="2">The sequence shown here is derived from an EMBL/GenBank/DDBJ whole genome shotgun (WGS) entry which is preliminary data.</text>
</comment>
<organism evidence="2 3">
    <name type="scientific">Parthenolecanium corni</name>
    <dbReference type="NCBI Taxonomy" id="536013"/>
    <lineage>
        <taxon>Eukaryota</taxon>
        <taxon>Metazoa</taxon>
        <taxon>Ecdysozoa</taxon>
        <taxon>Arthropoda</taxon>
        <taxon>Hexapoda</taxon>
        <taxon>Insecta</taxon>
        <taxon>Pterygota</taxon>
        <taxon>Neoptera</taxon>
        <taxon>Paraneoptera</taxon>
        <taxon>Hemiptera</taxon>
        <taxon>Sternorrhyncha</taxon>
        <taxon>Coccoidea</taxon>
        <taxon>Coccidae</taxon>
        <taxon>Parthenolecanium</taxon>
    </lineage>
</organism>
<accession>A0AAN9U4I8</accession>
<gene>
    <name evidence="2" type="ORF">V9T40_007011</name>
</gene>
<dbReference type="PANTHER" id="PTHR36159:SF1">
    <property type="entry name" value="RETROVIRUS-RELATED POL POLYPROTEIN FROM TRANSPOSON 412-LIKE PROTEIN"/>
    <property type="match status" value="1"/>
</dbReference>
<dbReference type="AlphaFoldDB" id="A0AAN9U4I8"/>
<evidence type="ECO:0000313" key="3">
    <source>
        <dbReference type="Proteomes" id="UP001367676"/>
    </source>
</evidence>
<feature type="domain" description="Double jelly roll-like" evidence="1">
    <location>
        <begin position="76"/>
        <end position="371"/>
    </location>
</feature>
<keyword evidence="3" id="KW-1185">Reference proteome</keyword>
<dbReference type="PANTHER" id="PTHR36159">
    <property type="entry name" value="PROTEIN CBG23766"/>
    <property type="match status" value="1"/>
</dbReference>
<dbReference type="InterPro" id="IPR049512">
    <property type="entry name" value="DJR-like_dom"/>
</dbReference>
<evidence type="ECO:0000259" key="1">
    <source>
        <dbReference type="Pfam" id="PF21738"/>
    </source>
</evidence>